<feature type="transmembrane region" description="Helical" evidence="7">
    <location>
        <begin position="235"/>
        <end position="256"/>
    </location>
</feature>
<keyword evidence="3" id="KW-0997">Cell inner membrane</keyword>
<reference evidence="9 10" key="1">
    <citation type="submission" date="2017-10" db="EMBL/GenBank/DDBJ databases">
        <title>Novel microbial diversity and functional potential in the marine mammal oral microbiome.</title>
        <authorList>
            <person name="Dudek N.K."/>
            <person name="Sun C.L."/>
            <person name="Burstein D."/>
            <person name="Kantor R.S."/>
            <person name="Aliaga Goltsman D.S."/>
            <person name="Bik E.M."/>
            <person name="Thomas B.C."/>
            <person name="Banfield J.F."/>
            <person name="Relman D.A."/>
        </authorList>
    </citation>
    <scope>NUCLEOTIDE SEQUENCE [LARGE SCALE GENOMIC DNA]</scope>
    <source>
        <strain evidence="9">DOLJORAL78_47_16</strain>
    </source>
</reference>
<sequence length="425" mass="45118">MISVLLIVSFLVLLLLGVPITFAMALATLGSLLAGEYNLQIIPQIMARGITNFTLMAVPLFILAGNLMNSMGLTERMFGFARALVGHIKGGLAHVNVVSSMIFAGISGSAAADCAGLGIIEIEAMTQAGYRKPFSAAVTVASATVGPIIPPSIGFIIYGVLAEVSIAKLFLAGLVPGVLMASLLCAMIYWFAATGREPCPVDRRKNVREIWIAFKNGILALLAPLIILYGMTGGVITPTEAGVLAVVYSLIVGIVYREFRISALPRVLYDTVLSSAHILLLVSMASVMGYLMTQERTPNLIGGWIMSLTTNKYIILLLIDIVLLVIGCMMSGTASLIILTPIFLPIVSSLGVDLIHFGVIMGVGLVIGVATPPVGIGLYVVAEISHLQFEDVVRAALPFLIPLILVLLIITYFPQLVLLLPNALM</sequence>
<gene>
    <name evidence="9" type="ORF">CSA56_09290</name>
</gene>
<feature type="transmembrane region" description="Helical" evidence="7">
    <location>
        <begin position="354"/>
        <end position="379"/>
    </location>
</feature>
<keyword evidence="2" id="KW-1003">Cell membrane</keyword>
<evidence type="ECO:0000256" key="2">
    <source>
        <dbReference type="ARBA" id="ARBA00022475"/>
    </source>
</evidence>
<comment type="subcellular location">
    <subcellularLocation>
        <location evidence="1">Cell inner membrane</location>
        <topology evidence="1">Multi-pass membrane protein</topology>
    </subcellularLocation>
</comment>
<feature type="transmembrane region" description="Helical" evidence="7">
    <location>
        <begin position="399"/>
        <end position="420"/>
    </location>
</feature>
<dbReference type="Pfam" id="PF06808">
    <property type="entry name" value="DctM"/>
    <property type="match status" value="1"/>
</dbReference>
<keyword evidence="5 7" id="KW-1133">Transmembrane helix</keyword>
<dbReference type="NCBIfam" id="TIGR00786">
    <property type="entry name" value="dctM"/>
    <property type="match status" value="1"/>
</dbReference>
<proteinExistence type="predicted"/>
<feature type="transmembrane region" description="Helical" evidence="7">
    <location>
        <begin position="268"/>
        <end position="293"/>
    </location>
</feature>
<protein>
    <submittedName>
        <fullName evidence="9">C4-dicarboxylate ABC transporter permease</fullName>
    </submittedName>
</protein>
<evidence type="ECO:0000256" key="3">
    <source>
        <dbReference type="ARBA" id="ARBA00022519"/>
    </source>
</evidence>
<evidence type="ECO:0000313" key="10">
    <source>
        <dbReference type="Proteomes" id="UP000230821"/>
    </source>
</evidence>
<evidence type="ECO:0000313" key="9">
    <source>
        <dbReference type="EMBL" id="PIE34092.1"/>
    </source>
</evidence>
<accession>A0A2G6KGG1</accession>
<feature type="domain" description="TRAP C4-dicarboxylate transport system permease DctM subunit" evidence="8">
    <location>
        <begin position="7"/>
        <end position="416"/>
    </location>
</feature>
<dbReference type="Proteomes" id="UP000230821">
    <property type="component" value="Unassembled WGS sequence"/>
</dbReference>
<comment type="caution">
    <text evidence="9">The sequence shown here is derived from an EMBL/GenBank/DDBJ whole genome shotgun (WGS) entry which is preliminary data.</text>
</comment>
<keyword evidence="6 7" id="KW-0472">Membrane</keyword>
<organism evidence="9 10">
    <name type="scientific">candidate division KSB3 bacterium</name>
    <dbReference type="NCBI Taxonomy" id="2044937"/>
    <lineage>
        <taxon>Bacteria</taxon>
        <taxon>candidate division KSB3</taxon>
    </lineage>
</organism>
<feature type="transmembrane region" description="Helical" evidence="7">
    <location>
        <begin position="134"/>
        <end position="158"/>
    </location>
</feature>
<name>A0A2G6KGG1_9BACT</name>
<dbReference type="PIRSF" id="PIRSF006066">
    <property type="entry name" value="HI0050"/>
    <property type="match status" value="1"/>
</dbReference>
<dbReference type="PANTHER" id="PTHR33362">
    <property type="entry name" value="SIALIC ACID TRAP TRANSPORTER PERMEASE PROTEIN SIAT-RELATED"/>
    <property type="match status" value="1"/>
</dbReference>
<evidence type="ECO:0000256" key="6">
    <source>
        <dbReference type="ARBA" id="ARBA00023136"/>
    </source>
</evidence>
<dbReference type="PANTHER" id="PTHR33362:SF3">
    <property type="entry name" value="SIALIC ACID TRAP TRANSPORTER PERMEASE PROTEIN SIAT"/>
    <property type="match status" value="1"/>
</dbReference>
<evidence type="ECO:0000256" key="7">
    <source>
        <dbReference type="SAM" id="Phobius"/>
    </source>
</evidence>
<keyword evidence="4 7" id="KW-0812">Transmembrane</keyword>
<evidence type="ECO:0000256" key="5">
    <source>
        <dbReference type="ARBA" id="ARBA00022989"/>
    </source>
</evidence>
<dbReference type="EMBL" id="PDSK01000092">
    <property type="protein sequence ID" value="PIE34092.1"/>
    <property type="molecule type" value="Genomic_DNA"/>
</dbReference>
<dbReference type="GO" id="GO:0005886">
    <property type="term" value="C:plasma membrane"/>
    <property type="evidence" value="ECO:0007669"/>
    <property type="project" value="UniProtKB-SubCell"/>
</dbReference>
<evidence type="ECO:0000256" key="1">
    <source>
        <dbReference type="ARBA" id="ARBA00004429"/>
    </source>
</evidence>
<evidence type="ECO:0000256" key="4">
    <source>
        <dbReference type="ARBA" id="ARBA00022692"/>
    </source>
</evidence>
<dbReference type="AlphaFoldDB" id="A0A2G6KGG1"/>
<evidence type="ECO:0000259" key="8">
    <source>
        <dbReference type="Pfam" id="PF06808"/>
    </source>
</evidence>
<dbReference type="InterPro" id="IPR004681">
    <property type="entry name" value="TRAP_DctM"/>
</dbReference>
<feature type="transmembrane region" description="Helical" evidence="7">
    <location>
        <begin position="170"/>
        <end position="192"/>
    </location>
</feature>
<dbReference type="GO" id="GO:0022857">
    <property type="term" value="F:transmembrane transporter activity"/>
    <property type="evidence" value="ECO:0007669"/>
    <property type="project" value="TreeGrafter"/>
</dbReference>
<dbReference type="InterPro" id="IPR010656">
    <property type="entry name" value="DctM"/>
</dbReference>
<feature type="transmembrane region" description="Helical" evidence="7">
    <location>
        <begin position="212"/>
        <end position="229"/>
    </location>
</feature>
<feature type="transmembrane region" description="Helical" evidence="7">
    <location>
        <begin position="313"/>
        <end position="342"/>
    </location>
</feature>
<feature type="transmembrane region" description="Helical" evidence="7">
    <location>
        <begin position="50"/>
        <end position="68"/>
    </location>
</feature>